<name>A0ABW5YES6_9SPHI</name>
<keyword evidence="5" id="KW-1185">Reference proteome</keyword>
<organism evidence="4 5">
    <name type="scientific">Mucilaginibacter ximonensis</name>
    <dbReference type="NCBI Taxonomy" id="538021"/>
    <lineage>
        <taxon>Bacteria</taxon>
        <taxon>Pseudomonadati</taxon>
        <taxon>Bacteroidota</taxon>
        <taxon>Sphingobacteriia</taxon>
        <taxon>Sphingobacteriales</taxon>
        <taxon>Sphingobacteriaceae</taxon>
        <taxon>Mucilaginibacter</taxon>
    </lineage>
</organism>
<dbReference type="SUPFAM" id="SSF51161">
    <property type="entry name" value="Trimeric LpxA-like enzymes"/>
    <property type="match status" value="1"/>
</dbReference>
<keyword evidence="1" id="KW-0808">Transferase</keyword>
<dbReference type="PROSITE" id="PS00101">
    <property type="entry name" value="HEXAPEP_TRANSFERASES"/>
    <property type="match status" value="1"/>
</dbReference>
<dbReference type="InterPro" id="IPR051159">
    <property type="entry name" value="Hexapeptide_acetyltransf"/>
</dbReference>
<dbReference type="CDD" id="cd04647">
    <property type="entry name" value="LbH_MAT_like"/>
    <property type="match status" value="1"/>
</dbReference>
<dbReference type="InterPro" id="IPR001451">
    <property type="entry name" value="Hexapep"/>
</dbReference>
<keyword evidence="2" id="KW-0677">Repeat</keyword>
<keyword evidence="3" id="KW-0012">Acyltransferase</keyword>
<evidence type="ECO:0000256" key="2">
    <source>
        <dbReference type="ARBA" id="ARBA00022737"/>
    </source>
</evidence>
<dbReference type="RefSeq" id="WP_377187399.1">
    <property type="nucleotide sequence ID" value="NZ_JBHUPD010000003.1"/>
</dbReference>
<evidence type="ECO:0000313" key="5">
    <source>
        <dbReference type="Proteomes" id="UP001597557"/>
    </source>
</evidence>
<protein>
    <submittedName>
        <fullName evidence="4">Acetyltransferase</fullName>
    </submittedName>
</protein>
<dbReference type="PANTHER" id="PTHR23416">
    <property type="entry name" value="SIALIC ACID SYNTHASE-RELATED"/>
    <property type="match status" value="1"/>
</dbReference>
<dbReference type="PANTHER" id="PTHR23416:SF78">
    <property type="entry name" value="LIPOPOLYSACCHARIDE BIOSYNTHESIS O-ACETYL TRANSFERASE WBBJ-RELATED"/>
    <property type="match status" value="1"/>
</dbReference>
<dbReference type="EMBL" id="JBHUPD010000003">
    <property type="protein sequence ID" value="MFD2873854.1"/>
    <property type="molecule type" value="Genomic_DNA"/>
</dbReference>
<evidence type="ECO:0000256" key="3">
    <source>
        <dbReference type="ARBA" id="ARBA00023315"/>
    </source>
</evidence>
<accession>A0ABW5YES6</accession>
<sequence length="202" mass="22631">MKTYYLRYGFWGTIYMIKCKLITKLFFKNARLIRLPIDIRGKKFIDFGNSLTTGKYCRFEALVKGIEKQDKHSLVFGSNVTINDSVHIGAMNSVIIGNDVLIASKVFISDHSHGDYKEIGTDPSIPPAQRKEVAAAVVIEDNVWIGEFVSILPGVTIGQGSIIGTMSVVNKSIPPFCIAVGAPARVIKKYNFDNKQWERYHE</sequence>
<comment type="caution">
    <text evidence="4">The sequence shown here is derived from an EMBL/GenBank/DDBJ whole genome shotgun (WGS) entry which is preliminary data.</text>
</comment>
<dbReference type="InterPro" id="IPR011004">
    <property type="entry name" value="Trimer_LpxA-like_sf"/>
</dbReference>
<gene>
    <name evidence="4" type="ORF">ACFS5N_15340</name>
</gene>
<evidence type="ECO:0000313" key="4">
    <source>
        <dbReference type="EMBL" id="MFD2873854.1"/>
    </source>
</evidence>
<dbReference type="Pfam" id="PF00132">
    <property type="entry name" value="Hexapep"/>
    <property type="match status" value="1"/>
</dbReference>
<evidence type="ECO:0000256" key="1">
    <source>
        <dbReference type="ARBA" id="ARBA00022679"/>
    </source>
</evidence>
<proteinExistence type="predicted"/>
<dbReference type="Proteomes" id="UP001597557">
    <property type="component" value="Unassembled WGS sequence"/>
</dbReference>
<dbReference type="Gene3D" id="2.160.10.10">
    <property type="entry name" value="Hexapeptide repeat proteins"/>
    <property type="match status" value="1"/>
</dbReference>
<dbReference type="InterPro" id="IPR018357">
    <property type="entry name" value="Hexapep_transf_CS"/>
</dbReference>
<reference evidence="5" key="1">
    <citation type="journal article" date="2019" name="Int. J. Syst. Evol. Microbiol.">
        <title>The Global Catalogue of Microorganisms (GCM) 10K type strain sequencing project: providing services to taxonomists for standard genome sequencing and annotation.</title>
        <authorList>
            <consortium name="The Broad Institute Genomics Platform"/>
            <consortium name="The Broad Institute Genome Sequencing Center for Infectious Disease"/>
            <person name="Wu L."/>
            <person name="Ma J."/>
        </authorList>
    </citation>
    <scope>NUCLEOTIDE SEQUENCE [LARGE SCALE GENOMIC DNA]</scope>
    <source>
        <strain evidence="5">KCTC 22437</strain>
    </source>
</reference>